<dbReference type="SUPFAM" id="SSF53098">
    <property type="entry name" value="Ribonuclease H-like"/>
    <property type="match status" value="1"/>
</dbReference>
<evidence type="ECO:0000313" key="2">
    <source>
        <dbReference type="EMBL" id="KKN79114.1"/>
    </source>
</evidence>
<dbReference type="GO" id="GO:0006260">
    <property type="term" value="P:DNA replication"/>
    <property type="evidence" value="ECO:0007669"/>
    <property type="project" value="InterPro"/>
</dbReference>
<dbReference type="AlphaFoldDB" id="A0A0F9TIM7"/>
<evidence type="ECO:0000259" key="1">
    <source>
        <dbReference type="SMART" id="SM00482"/>
    </source>
</evidence>
<dbReference type="InterPro" id="IPR043502">
    <property type="entry name" value="DNA/RNA_pol_sf"/>
</dbReference>
<dbReference type="InterPro" id="IPR012337">
    <property type="entry name" value="RNaseH-like_sf"/>
</dbReference>
<dbReference type="SUPFAM" id="SSF56672">
    <property type="entry name" value="DNA/RNA polymerases"/>
    <property type="match status" value="1"/>
</dbReference>
<gene>
    <name evidence="2" type="ORF">LCGC14_0343020</name>
</gene>
<feature type="domain" description="DNA-directed DNA polymerase family A palm" evidence="1">
    <location>
        <begin position="399"/>
        <end position="669"/>
    </location>
</feature>
<dbReference type="GO" id="GO:0003677">
    <property type="term" value="F:DNA binding"/>
    <property type="evidence" value="ECO:0007669"/>
    <property type="project" value="InterPro"/>
</dbReference>
<organism evidence="2">
    <name type="scientific">marine sediment metagenome</name>
    <dbReference type="NCBI Taxonomy" id="412755"/>
    <lineage>
        <taxon>unclassified sequences</taxon>
        <taxon>metagenomes</taxon>
        <taxon>ecological metagenomes</taxon>
    </lineage>
</organism>
<name>A0A0F9TIM7_9ZZZZ</name>
<dbReference type="Gene3D" id="3.30.70.370">
    <property type="match status" value="1"/>
</dbReference>
<accession>A0A0F9TIM7</accession>
<proteinExistence type="predicted"/>
<dbReference type="GO" id="GO:0003887">
    <property type="term" value="F:DNA-directed DNA polymerase activity"/>
    <property type="evidence" value="ECO:0007669"/>
    <property type="project" value="InterPro"/>
</dbReference>
<dbReference type="Gene3D" id="1.10.150.20">
    <property type="entry name" value="5' to 3' exonuclease, C-terminal subdomain"/>
    <property type="match status" value="1"/>
</dbReference>
<reference evidence="2" key="1">
    <citation type="journal article" date="2015" name="Nature">
        <title>Complex archaea that bridge the gap between prokaryotes and eukaryotes.</title>
        <authorList>
            <person name="Spang A."/>
            <person name="Saw J.H."/>
            <person name="Jorgensen S.L."/>
            <person name="Zaremba-Niedzwiedzka K."/>
            <person name="Martijn J."/>
            <person name="Lind A.E."/>
            <person name="van Eijk R."/>
            <person name="Schleper C."/>
            <person name="Guy L."/>
            <person name="Ettema T.J."/>
        </authorList>
    </citation>
    <scope>NUCLEOTIDE SEQUENCE</scope>
</reference>
<dbReference type="SMART" id="SM00482">
    <property type="entry name" value="POLAc"/>
    <property type="match status" value="1"/>
</dbReference>
<dbReference type="InterPro" id="IPR001098">
    <property type="entry name" value="DNA-dir_DNA_pol_A_palm_dom"/>
</dbReference>
<comment type="caution">
    <text evidence="2">The sequence shown here is derived from an EMBL/GenBank/DDBJ whole genome shotgun (WGS) entry which is preliminary data.</text>
</comment>
<sequence>MRLKTIQALNKIKYPTDVLMLDFEARFGKRFEMGFEYQSNIEYIRHPEWEFLGCGFQLMTPRRNHETYVINGPDISQHLLGLFYKYGRKFERVTVVAKNAKFDMMILQHHYGIVPEYIIDLDDLLRFYDARMSHHLKDVSKMEGLPGKGDTTSFANTTYNELIASPRALDQFIKYTKRDIDNQCELFERYLPRVEYTPLEAFMARHTLDLYINPQFDIDRPRATRIKTGMTLQLKKMCREYDAKMLGSPIKLITEMGELLAVHDERVPLKHCDKNKKGKYPDASKNMIPLLEKYGDPSDDVPLLKARPAFAKEDDGCKWMQAHTDQKVRDLMMARIGIKSWPTHIDKVRGILDQSQFDGLHVPLHYYGAHTGRFTGGHAINLLNMGGKGRMTPIHTLISQVRSVLKARKGGKLSMADSCQIEARILSWLAGQHDLTEDFRNNGDPYSTLSSDIFKARVWKWDEDNDVEEYAGQQTIVDLQRGFGKDSILGGGYGMGGAKFHSRCLQNDKLRPYFDRGEYDLKFCKGIIDTYRGKYRCIPGFWRKVEKAWKVATRHPGNVIRVPIPRTSISLKFYHENQSLNKYLNGITTIELPSGRKLRYCKARVTPDGDLKWRWGILWGGTITENICQAISRDLMVWWIEKLEHAAGFDFNVVLHCYDDITASVPTESAETHLAEQIAIMETGPDWSHGLPLGAEGKLREVYAK</sequence>
<dbReference type="EMBL" id="LAZR01000252">
    <property type="protein sequence ID" value="KKN79114.1"/>
    <property type="molecule type" value="Genomic_DNA"/>
</dbReference>
<protein>
    <recommendedName>
        <fullName evidence="1">DNA-directed DNA polymerase family A palm domain-containing protein</fullName>
    </recommendedName>
</protein>